<name>A0A078M973_9BACL</name>
<accession>A0A078M973</accession>
<proteinExistence type="predicted"/>
<gene>
    <name evidence="1" type="ORF">BN1050_01759</name>
</gene>
<sequence length="191" mass="22060">MDITKITADKLYCFVEGDYGIYEITSNIATAPSIFVELAQVYFHYPFYITFEGYDDVRSEIITAKNIEWIGDIGTVLTSQGNAIYHKGVPSFRATITSAMDFMHFLRHNYRYVVENNFLVATQHKYVMYKPVIQDTHTQSFAYLNALMHTHFLMFGERGQSVIIGTKTEATEEALYTKLLGYRHWQLSTTD</sequence>
<protein>
    <submittedName>
        <fullName evidence="1">Uncharacterized protein</fullName>
    </submittedName>
</protein>
<dbReference type="EMBL" id="LN483075">
    <property type="protein sequence ID" value="CEA03983.1"/>
    <property type="molecule type" value="Genomic_DNA"/>
</dbReference>
<dbReference type="HOGENOM" id="CLU_1419932_0_0_9"/>
<evidence type="ECO:0000313" key="1">
    <source>
        <dbReference type="EMBL" id="CEA03983.1"/>
    </source>
</evidence>
<organism evidence="1">
    <name type="scientific">Metalysinibacillus saudimassiliensis</name>
    <dbReference type="NCBI Taxonomy" id="1461583"/>
    <lineage>
        <taxon>Bacteria</taxon>
        <taxon>Bacillati</taxon>
        <taxon>Bacillota</taxon>
        <taxon>Bacilli</taxon>
        <taxon>Bacillales</taxon>
        <taxon>Caryophanaceae</taxon>
        <taxon>Metalysinibacillus</taxon>
    </lineage>
</organism>
<dbReference type="PATRIC" id="fig|1461583.4.peg.1687"/>
<dbReference type="AlphaFoldDB" id="A0A078M973"/>
<reference evidence="1" key="1">
    <citation type="submission" date="2014-07" db="EMBL/GenBank/DDBJ databases">
        <authorList>
            <person name="Urmite Genomes Urmite Genomes"/>
        </authorList>
    </citation>
    <scope>NUCLEOTIDE SEQUENCE</scope>
    <source>
        <strain evidence="1">13S34_air</strain>
    </source>
</reference>